<dbReference type="AlphaFoldDB" id="A0A1F5WXY8"/>
<name>A0A1F5WXY8_9BACT</name>
<reference evidence="1 2" key="1">
    <citation type="journal article" date="2016" name="Nat. Commun.">
        <title>Thousands of microbial genomes shed light on interconnected biogeochemical processes in an aquifer system.</title>
        <authorList>
            <person name="Anantharaman K."/>
            <person name="Brown C.T."/>
            <person name="Hug L.A."/>
            <person name="Sharon I."/>
            <person name="Castelle C.J."/>
            <person name="Probst A.J."/>
            <person name="Thomas B.C."/>
            <person name="Singh A."/>
            <person name="Wilkins M.J."/>
            <person name="Karaoz U."/>
            <person name="Brodie E.L."/>
            <person name="Williams K.H."/>
            <person name="Hubbard S.S."/>
            <person name="Banfield J.F."/>
        </authorList>
    </citation>
    <scope>NUCLEOTIDE SEQUENCE [LARGE SCALE GENOMIC DNA]</scope>
</reference>
<evidence type="ECO:0000313" key="1">
    <source>
        <dbReference type="EMBL" id="OGF80516.1"/>
    </source>
</evidence>
<sequence length="213" mass="24872">MRDEMDFSQYDVNGDGFDNEPRFRKIHRESLPSVITGGVRVDRSHNKVRGVKFTEIFTPPVVSSRLLAHSEVAVFENGEASAIHFLVEKIKSQDIIQLAFQMQMLLGLQLETIYMQMCAAWLRDTADEYIDEDGIDEGNHYRWAHRYPRLTDFAKTHYEEFRKFQEAISKFLVLPDLEKPQKTAKEIKAQRDTDFVAMRKEYDRKHPNLSKAA</sequence>
<organism evidence="1 2">
    <name type="scientific">Candidatus Giovannonibacteria bacterium RIFCSPLOWO2_01_FULL_45_34</name>
    <dbReference type="NCBI Taxonomy" id="1798351"/>
    <lineage>
        <taxon>Bacteria</taxon>
        <taxon>Candidatus Giovannoniibacteriota</taxon>
    </lineage>
</organism>
<dbReference type="Proteomes" id="UP000178114">
    <property type="component" value="Unassembled WGS sequence"/>
</dbReference>
<evidence type="ECO:0000313" key="2">
    <source>
        <dbReference type="Proteomes" id="UP000178114"/>
    </source>
</evidence>
<dbReference type="EMBL" id="MFID01000035">
    <property type="protein sequence ID" value="OGF80516.1"/>
    <property type="molecule type" value="Genomic_DNA"/>
</dbReference>
<comment type="caution">
    <text evidence="1">The sequence shown here is derived from an EMBL/GenBank/DDBJ whole genome shotgun (WGS) entry which is preliminary data.</text>
</comment>
<gene>
    <name evidence="1" type="ORF">A2930_02705</name>
</gene>
<accession>A0A1F5WXY8</accession>
<proteinExistence type="predicted"/>
<protein>
    <submittedName>
        <fullName evidence="1">Uncharacterized protein</fullName>
    </submittedName>
</protein>